<dbReference type="InterPro" id="IPR036890">
    <property type="entry name" value="HATPase_C_sf"/>
</dbReference>
<dbReference type="Pfam" id="PF13589">
    <property type="entry name" value="HATPase_c_3"/>
    <property type="match status" value="1"/>
</dbReference>
<organism evidence="1 2">
    <name type="scientific">Dorea formicigenerans</name>
    <dbReference type="NCBI Taxonomy" id="39486"/>
    <lineage>
        <taxon>Bacteria</taxon>
        <taxon>Bacillati</taxon>
        <taxon>Bacillota</taxon>
        <taxon>Clostridia</taxon>
        <taxon>Lachnospirales</taxon>
        <taxon>Lachnospiraceae</taxon>
        <taxon>Dorea</taxon>
    </lineage>
</organism>
<gene>
    <name evidence="1" type="primary">htpG_2</name>
    <name evidence="1" type="ORF">DFSSTS7063_02211</name>
</gene>
<name>A0A564U7R7_9FIRM</name>
<dbReference type="AlphaFoldDB" id="A0A564U7R7"/>
<protein>
    <submittedName>
        <fullName evidence="1">Chaperone protein HtpG</fullName>
    </submittedName>
</protein>
<sequence length="495" mass="57760">MAKKTHEKTPHAKMLLVALRSVGYTNEAAIADILDNSIAGSATEIELYFDWDNRRIVIADNGLGMDYQQLMDAMEIGSADPNEMRPSEDLGRFGLGMKTAAFSMAKNLLVISKKDSVVSNAEWNLDTVAFEDKWEIAEYDDSEISVILESVNTYTQYSSWGQGTLIIISDLDRLIDEENIEKSKKNFYKVIRKIKSHIAITFHRFIEEDELMISVNGNVIKPWNPFWIKSPSTMELSREELFDGKNDVIVEPYILPHKNKFSSEDEYKDAAGIKDWRGHQGFYVYRNRRLLMYGTWFGKFRKEPAYNLARIKLDMNADSDFEWDIDIKKSRAMLPVSIEEQITQIAYLAIERSVAVYNSRGTYNRKNTANNTSLKYVWEQRKNISGNYMFYLNKKHPMLLKLLTQMDENMQKELKTYLSLVESYSPIMLSGVMEKEDDNVVSDEDKQRDILNIQEKIRIYRMLQYDDTEIYDTLYDSPEYLYIRKDLKKIIEETK</sequence>
<dbReference type="EMBL" id="CABHNI010000041">
    <property type="protein sequence ID" value="VUX15587.1"/>
    <property type="molecule type" value="Genomic_DNA"/>
</dbReference>
<accession>A0A564U7R7</accession>
<proteinExistence type="predicted"/>
<dbReference type="Gene3D" id="3.30.565.10">
    <property type="entry name" value="Histidine kinase-like ATPase, C-terminal domain"/>
    <property type="match status" value="1"/>
</dbReference>
<dbReference type="SUPFAM" id="SSF55874">
    <property type="entry name" value="ATPase domain of HSP90 chaperone/DNA topoisomerase II/histidine kinase"/>
    <property type="match status" value="1"/>
</dbReference>
<dbReference type="Proteomes" id="UP000358366">
    <property type="component" value="Unassembled WGS sequence"/>
</dbReference>
<reference evidence="1 2" key="1">
    <citation type="submission" date="2019-07" db="EMBL/GenBank/DDBJ databases">
        <authorList>
            <person name="Hibberd C M."/>
            <person name="Gehrig L. J."/>
            <person name="Chang H.-W."/>
            <person name="Venkatesh S."/>
        </authorList>
    </citation>
    <scope>NUCLEOTIDE SEQUENCE [LARGE SCALE GENOMIC DNA]</scope>
    <source>
        <strain evidence="1">Dorea_formicigenerans_SSTS_Bg7063</strain>
    </source>
</reference>
<evidence type="ECO:0000313" key="1">
    <source>
        <dbReference type="EMBL" id="VUX15587.1"/>
    </source>
</evidence>
<evidence type="ECO:0000313" key="2">
    <source>
        <dbReference type="Proteomes" id="UP000358366"/>
    </source>
</evidence>
<dbReference type="RefSeq" id="WP_144125193.1">
    <property type="nucleotide sequence ID" value="NZ_CABHNI010000041.1"/>
</dbReference>